<reference evidence="1 2" key="1">
    <citation type="submission" date="2023-03" db="EMBL/GenBank/DDBJ databases">
        <title>Bacillus Genome Sequencing.</title>
        <authorList>
            <person name="Dunlap C."/>
        </authorList>
    </citation>
    <scope>NUCLEOTIDE SEQUENCE [LARGE SCALE GENOMIC DNA]</scope>
    <source>
        <strain evidence="1 2">BD-525</strain>
    </source>
</reference>
<gene>
    <name evidence="1" type="ORF">P4H66_19410</name>
</gene>
<organism evidence="1 2">
    <name type="scientific">Paenibacillus dokdonensis</name>
    <dbReference type="NCBI Taxonomy" id="2567944"/>
    <lineage>
        <taxon>Bacteria</taxon>
        <taxon>Bacillati</taxon>
        <taxon>Bacillota</taxon>
        <taxon>Bacilli</taxon>
        <taxon>Bacillales</taxon>
        <taxon>Paenibacillaceae</taxon>
        <taxon>Paenibacillus</taxon>
    </lineage>
</organism>
<sequence>MGAYMGQRIIDGAYTYGYVLTKRPDLKEGIDAYLREQGRNDLITE</sequence>
<comment type="caution">
    <text evidence="1">The sequence shown here is derived from an EMBL/GenBank/DDBJ whole genome shotgun (WGS) entry which is preliminary data.</text>
</comment>
<protein>
    <submittedName>
        <fullName evidence="1">Uncharacterized protein</fullName>
    </submittedName>
</protein>
<evidence type="ECO:0000313" key="2">
    <source>
        <dbReference type="Proteomes" id="UP001344632"/>
    </source>
</evidence>
<accession>A0ABU6GQH5</accession>
<keyword evidence="2" id="KW-1185">Reference proteome</keyword>
<dbReference type="Proteomes" id="UP001344632">
    <property type="component" value="Unassembled WGS sequence"/>
</dbReference>
<dbReference type="RefSeq" id="WP_326089701.1">
    <property type="nucleotide sequence ID" value="NZ_JARLKZ010000015.1"/>
</dbReference>
<proteinExistence type="predicted"/>
<name>A0ABU6GQH5_9BACL</name>
<evidence type="ECO:0000313" key="1">
    <source>
        <dbReference type="EMBL" id="MEC0241974.1"/>
    </source>
</evidence>
<dbReference type="EMBL" id="JARLKZ010000015">
    <property type="protein sequence ID" value="MEC0241974.1"/>
    <property type="molecule type" value="Genomic_DNA"/>
</dbReference>